<dbReference type="Proteomes" id="UP000887013">
    <property type="component" value="Unassembled WGS sequence"/>
</dbReference>
<keyword evidence="2" id="KW-1185">Reference proteome</keyword>
<comment type="caution">
    <text evidence="1">The sequence shown here is derived from an EMBL/GenBank/DDBJ whole genome shotgun (WGS) entry which is preliminary data.</text>
</comment>
<protein>
    <recommendedName>
        <fullName evidence="3">F-box domain-containing protein</fullName>
    </recommendedName>
</protein>
<reference evidence="1" key="1">
    <citation type="submission" date="2020-08" db="EMBL/GenBank/DDBJ databases">
        <title>Multicomponent nature underlies the extraordinary mechanical properties of spider dragline silk.</title>
        <authorList>
            <person name="Kono N."/>
            <person name="Nakamura H."/>
            <person name="Mori M."/>
            <person name="Yoshida Y."/>
            <person name="Ohtoshi R."/>
            <person name="Malay A.D."/>
            <person name="Moran D.A.P."/>
            <person name="Tomita M."/>
            <person name="Numata K."/>
            <person name="Arakawa K."/>
        </authorList>
    </citation>
    <scope>NUCLEOTIDE SEQUENCE</scope>
</reference>
<accession>A0A8X6PIX3</accession>
<evidence type="ECO:0000313" key="1">
    <source>
        <dbReference type="EMBL" id="GFT67246.1"/>
    </source>
</evidence>
<dbReference type="AlphaFoldDB" id="A0A8X6PIX3"/>
<sequence length="109" mass="12250">MLILPPGPIPIWCTFLVIPHLRALLDVHAVSHAFRLLASDDPVTSGVAFASLRSAVWKKILRDPTPGECADFLNGKKVDEFARESGDQLTHWSRTRHSSDRLSKFLKFE</sequence>
<proteinExistence type="predicted"/>
<gene>
    <name evidence="1" type="ORF">NPIL_523681</name>
</gene>
<evidence type="ECO:0008006" key="3">
    <source>
        <dbReference type="Google" id="ProtNLM"/>
    </source>
</evidence>
<evidence type="ECO:0000313" key="2">
    <source>
        <dbReference type="Proteomes" id="UP000887013"/>
    </source>
</evidence>
<name>A0A8X6PIX3_NEPPI</name>
<dbReference type="EMBL" id="BMAW01069089">
    <property type="protein sequence ID" value="GFT67246.1"/>
    <property type="molecule type" value="Genomic_DNA"/>
</dbReference>
<dbReference type="OrthoDB" id="8195432at2759"/>
<organism evidence="1 2">
    <name type="scientific">Nephila pilipes</name>
    <name type="common">Giant wood spider</name>
    <name type="synonym">Nephila maculata</name>
    <dbReference type="NCBI Taxonomy" id="299642"/>
    <lineage>
        <taxon>Eukaryota</taxon>
        <taxon>Metazoa</taxon>
        <taxon>Ecdysozoa</taxon>
        <taxon>Arthropoda</taxon>
        <taxon>Chelicerata</taxon>
        <taxon>Arachnida</taxon>
        <taxon>Araneae</taxon>
        <taxon>Araneomorphae</taxon>
        <taxon>Entelegynae</taxon>
        <taxon>Araneoidea</taxon>
        <taxon>Nephilidae</taxon>
        <taxon>Nephila</taxon>
    </lineage>
</organism>